<evidence type="ECO:0000313" key="2">
    <source>
        <dbReference type="EMBL" id="GAA5175132.1"/>
    </source>
</evidence>
<sequence>MAIDQADRAEEQLRAALHARAAQVSATPPAYGKVSAVWRRRERKRRLILAILAALVFTTADGVALWALNHANTDSHIIFSDPKPAERPIGGLTQP</sequence>
<keyword evidence="1" id="KW-1133">Transmembrane helix</keyword>
<reference evidence="3" key="1">
    <citation type="journal article" date="2019" name="Int. J. Syst. Evol. Microbiol.">
        <title>The Global Catalogue of Microorganisms (GCM) 10K type strain sequencing project: providing services to taxonomists for standard genome sequencing and annotation.</title>
        <authorList>
            <consortium name="The Broad Institute Genomics Platform"/>
            <consortium name="The Broad Institute Genome Sequencing Center for Infectious Disease"/>
            <person name="Wu L."/>
            <person name="Ma J."/>
        </authorList>
    </citation>
    <scope>NUCLEOTIDE SEQUENCE [LARGE SCALE GENOMIC DNA]</scope>
    <source>
        <strain evidence="3">JCM 18303</strain>
    </source>
</reference>
<evidence type="ECO:0000256" key="1">
    <source>
        <dbReference type="SAM" id="Phobius"/>
    </source>
</evidence>
<evidence type="ECO:0000313" key="3">
    <source>
        <dbReference type="Proteomes" id="UP001428817"/>
    </source>
</evidence>
<feature type="transmembrane region" description="Helical" evidence="1">
    <location>
        <begin position="47"/>
        <end position="68"/>
    </location>
</feature>
<accession>A0ABP9RDI0</accession>
<dbReference type="EMBL" id="BAABJP010000063">
    <property type="protein sequence ID" value="GAA5175132.1"/>
    <property type="molecule type" value="Genomic_DNA"/>
</dbReference>
<keyword evidence="3" id="KW-1185">Reference proteome</keyword>
<organism evidence="2 3">
    <name type="scientific">Pseudonocardia eucalypti</name>
    <dbReference type="NCBI Taxonomy" id="648755"/>
    <lineage>
        <taxon>Bacteria</taxon>
        <taxon>Bacillati</taxon>
        <taxon>Actinomycetota</taxon>
        <taxon>Actinomycetes</taxon>
        <taxon>Pseudonocardiales</taxon>
        <taxon>Pseudonocardiaceae</taxon>
        <taxon>Pseudonocardia</taxon>
    </lineage>
</organism>
<name>A0ABP9RDI0_9PSEU</name>
<gene>
    <name evidence="2" type="ORF">GCM10023321_80550</name>
</gene>
<keyword evidence="1" id="KW-0812">Transmembrane</keyword>
<dbReference type="RefSeq" id="WP_185063177.1">
    <property type="nucleotide sequence ID" value="NZ_BAABJP010000063.1"/>
</dbReference>
<comment type="caution">
    <text evidence="2">The sequence shown here is derived from an EMBL/GenBank/DDBJ whole genome shotgun (WGS) entry which is preliminary data.</text>
</comment>
<protein>
    <submittedName>
        <fullName evidence="2">Uncharacterized protein</fullName>
    </submittedName>
</protein>
<keyword evidence="1" id="KW-0472">Membrane</keyword>
<proteinExistence type="predicted"/>
<dbReference type="Proteomes" id="UP001428817">
    <property type="component" value="Unassembled WGS sequence"/>
</dbReference>